<dbReference type="Proteomes" id="UP000064967">
    <property type="component" value="Chromosome"/>
</dbReference>
<gene>
    <name evidence="2" type="ORF">AKJ09_08619</name>
</gene>
<evidence type="ECO:0000313" key="2">
    <source>
        <dbReference type="EMBL" id="AKV01956.1"/>
    </source>
</evidence>
<reference evidence="2 3" key="1">
    <citation type="submission" date="2015-08" db="EMBL/GenBank/DDBJ databases">
        <authorList>
            <person name="Babu N.S."/>
            <person name="Beckwith C.J."/>
            <person name="Beseler K.G."/>
            <person name="Brison A."/>
            <person name="Carone J.V."/>
            <person name="Caskin T.P."/>
            <person name="Diamond M."/>
            <person name="Durham M.E."/>
            <person name="Foxe J.M."/>
            <person name="Go M."/>
            <person name="Henderson B.A."/>
            <person name="Jones I.B."/>
            <person name="McGettigan J.A."/>
            <person name="Micheletti S.J."/>
            <person name="Nasrallah M.E."/>
            <person name="Ortiz D."/>
            <person name="Piller C.R."/>
            <person name="Privatt S.R."/>
            <person name="Schneider S.L."/>
            <person name="Sharp S."/>
            <person name="Smith T.C."/>
            <person name="Stanton J.D."/>
            <person name="Ullery H.E."/>
            <person name="Wilson R.J."/>
            <person name="Serrano M.G."/>
            <person name="Buck G."/>
            <person name="Lee V."/>
            <person name="Wang Y."/>
            <person name="Carvalho R."/>
            <person name="Voegtly L."/>
            <person name="Shi R."/>
            <person name="Duckworth R."/>
            <person name="Johnson A."/>
            <person name="Loviza R."/>
            <person name="Walstead R."/>
            <person name="Shah Z."/>
            <person name="Kiflezghi M."/>
            <person name="Wade K."/>
            <person name="Ball S.L."/>
            <person name="Bradley K.W."/>
            <person name="Asai D.J."/>
            <person name="Bowman C.A."/>
            <person name="Russell D.A."/>
            <person name="Pope W.H."/>
            <person name="Jacobs-Sera D."/>
            <person name="Hendrix R.W."/>
            <person name="Hatfull G.F."/>
        </authorList>
    </citation>
    <scope>NUCLEOTIDE SEQUENCE [LARGE SCALE GENOMIC DNA]</scope>
    <source>
        <strain evidence="2 3">DSM 27648</strain>
    </source>
</reference>
<dbReference type="EMBL" id="CP012333">
    <property type="protein sequence ID" value="AKV01956.1"/>
    <property type="molecule type" value="Genomic_DNA"/>
</dbReference>
<protein>
    <submittedName>
        <fullName evidence="2">Translation initiation factor 2</fullName>
    </submittedName>
</protein>
<dbReference type="KEGG" id="llu:AKJ09_08619"/>
<evidence type="ECO:0000256" key="1">
    <source>
        <dbReference type="SAM" id="MobiDB-lite"/>
    </source>
</evidence>
<feature type="compositionally biased region" description="Pro residues" evidence="1">
    <location>
        <begin position="377"/>
        <end position="390"/>
    </location>
</feature>
<keyword evidence="2" id="KW-0648">Protein biosynthesis</keyword>
<organism evidence="2 3">
    <name type="scientific">Labilithrix luteola</name>
    <dbReference type="NCBI Taxonomy" id="1391654"/>
    <lineage>
        <taxon>Bacteria</taxon>
        <taxon>Pseudomonadati</taxon>
        <taxon>Myxococcota</taxon>
        <taxon>Polyangia</taxon>
        <taxon>Polyangiales</taxon>
        <taxon>Labilitrichaceae</taxon>
        <taxon>Labilithrix</taxon>
    </lineage>
</organism>
<keyword evidence="2" id="KW-0396">Initiation factor</keyword>
<dbReference type="STRING" id="1391654.AKJ09_08619"/>
<feature type="compositionally biased region" description="Low complexity" evidence="1">
    <location>
        <begin position="400"/>
        <end position="413"/>
    </location>
</feature>
<sequence>MLLCMPFPFPMPLAPPDEIELTDDDLSIEDDDVDVEYEVDLGGLAVAAAPMTRASLANDLVTREVSTREARRGLPPPLESDIAECLATIAAEASKISPAVAPATSAVVDPSPVSVVPSRLVRAKSPGMISRLPAIVPPPHSPHARTPSIVSGAPFLRAQKRPAQLVDDRDEVVEHAKTLPRAVRSPYLDQVMPRPSVFSRPSFTPPTPSRPVKASAAPGGSVAPVALSAPREAAPTVVVHASPRSRFWLAGVSAVVGALAAFAAVRFVPSAPPAAPAVAVQAPPPAPQAVQEPKIVRTPAAPSASATPVAVLKFDESEAVDITVPAAASSEMASAAPVVVPVAHRVKPRRAAPRRPAPVSEPTLGGRVETPAAPVAVAPPAPPPPAPVPAPSARKRWTAEQELAEAQLKASMK</sequence>
<feature type="region of interest" description="Disordered" evidence="1">
    <location>
        <begin position="198"/>
        <end position="222"/>
    </location>
</feature>
<evidence type="ECO:0000313" key="3">
    <source>
        <dbReference type="Proteomes" id="UP000064967"/>
    </source>
</evidence>
<dbReference type="AlphaFoldDB" id="A0A0K1Q815"/>
<dbReference type="GO" id="GO:0003743">
    <property type="term" value="F:translation initiation factor activity"/>
    <property type="evidence" value="ECO:0007669"/>
    <property type="project" value="UniProtKB-KW"/>
</dbReference>
<name>A0A0K1Q815_9BACT</name>
<keyword evidence="3" id="KW-1185">Reference proteome</keyword>
<accession>A0A0K1Q815</accession>
<feature type="region of interest" description="Disordered" evidence="1">
    <location>
        <begin position="347"/>
        <end position="413"/>
    </location>
</feature>
<proteinExistence type="predicted"/>